<feature type="compositionally biased region" description="Basic and acidic residues" evidence="1">
    <location>
        <begin position="144"/>
        <end position="154"/>
    </location>
</feature>
<organism evidence="2 3">
    <name type="scientific">Geodia barretti</name>
    <name type="common">Barrett's horny sponge</name>
    <dbReference type="NCBI Taxonomy" id="519541"/>
    <lineage>
        <taxon>Eukaryota</taxon>
        <taxon>Metazoa</taxon>
        <taxon>Porifera</taxon>
        <taxon>Demospongiae</taxon>
        <taxon>Heteroscleromorpha</taxon>
        <taxon>Tetractinellida</taxon>
        <taxon>Astrophorina</taxon>
        <taxon>Geodiidae</taxon>
        <taxon>Geodia</taxon>
    </lineage>
</organism>
<name>A0AA35WMR2_GEOBA</name>
<feature type="compositionally biased region" description="Basic and acidic residues" evidence="1">
    <location>
        <begin position="235"/>
        <end position="259"/>
    </location>
</feature>
<feature type="compositionally biased region" description="Polar residues" evidence="1">
    <location>
        <begin position="320"/>
        <end position="329"/>
    </location>
</feature>
<keyword evidence="3" id="KW-1185">Reference proteome</keyword>
<sequence length="566" mass="60929">MNESLAVLFRLGKALRYADSVEFFEQYDDWLLKQAGLSTITLINQKECVRQISELAKEDFSLLEAAVATGSGVQMELGEDLSASVAEQLDDLLERLKTEKKGRVSVDSGAVSDMDSGSGTALEEEESSGNRGKVECTSSFPSHVVEDASKEKRGVGFNSVVNGQPQVEMKHGSMERKTLENKTSSSSSISSSSSSRRQYMKRKGGLDTAQRETNDNRTDFSRTFPVKPSGSHNSRHSEQRFRSPRAEVIEHPPPHRRFGDSGSGRSKTAPLASSDKPDSEVIDSREGSPTEGGPFITHWGKGRWRRNGSGAVRDRGRRQYNPNHYTSNPRGPKVGSPGVNKMRYPPSRGRSFGYHPRPERDSLQGVGSDKGQDKGLQQKREDVVGSQQKLGKPLGNVQRDTYPQQRQKEENSVVVPRGENSSDETTKKDVAPDTMSSKSSAAPMKTTTELSAKHGPQLEKSQKKLSYASVTSSSSGCPTVSGKTARSSPKPPPAPGCPDADSHEDKGSTAGAVNTSADSSNCPTVTVNTSTAADTSSTGQVAANSVTATKTIATGTKEPTNDPITT</sequence>
<feature type="compositionally biased region" description="Basic and acidic residues" evidence="1">
    <location>
        <begin position="209"/>
        <end position="220"/>
    </location>
</feature>
<evidence type="ECO:0000313" key="2">
    <source>
        <dbReference type="EMBL" id="CAI8027188.1"/>
    </source>
</evidence>
<feature type="compositionally biased region" description="Basic and acidic residues" evidence="1">
    <location>
        <begin position="275"/>
        <end position="288"/>
    </location>
</feature>
<proteinExistence type="predicted"/>
<dbReference type="AlphaFoldDB" id="A0AA35WMR2"/>
<feature type="compositionally biased region" description="Polar residues" evidence="1">
    <location>
        <begin position="434"/>
        <end position="450"/>
    </location>
</feature>
<evidence type="ECO:0000256" key="1">
    <source>
        <dbReference type="SAM" id="MobiDB-lite"/>
    </source>
</evidence>
<feature type="compositionally biased region" description="Basic and acidic residues" evidence="1">
    <location>
        <begin position="168"/>
        <end position="180"/>
    </location>
</feature>
<gene>
    <name evidence="2" type="ORF">GBAR_LOCUS15565</name>
</gene>
<feature type="region of interest" description="Disordered" evidence="1">
    <location>
        <begin position="104"/>
        <end position="566"/>
    </location>
</feature>
<feature type="non-terminal residue" evidence="2">
    <location>
        <position position="1"/>
    </location>
</feature>
<dbReference type="EMBL" id="CASHTH010002263">
    <property type="protein sequence ID" value="CAI8027188.1"/>
    <property type="molecule type" value="Genomic_DNA"/>
</dbReference>
<dbReference type="Proteomes" id="UP001174909">
    <property type="component" value="Unassembled WGS sequence"/>
</dbReference>
<feature type="compositionally biased region" description="Low complexity" evidence="1">
    <location>
        <begin position="184"/>
        <end position="195"/>
    </location>
</feature>
<reference evidence="2" key="1">
    <citation type="submission" date="2023-03" db="EMBL/GenBank/DDBJ databases">
        <authorList>
            <person name="Steffen K."/>
            <person name="Cardenas P."/>
        </authorList>
    </citation>
    <scope>NUCLEOTIDE SEQUENCE</scope>
</reference>
<feature type="compositionally biased region" description="Polar residues" evidence="1">
    <location>
        <begin position="511"/>
        <end position="566"/>
    </location>
</feature>
<protein>
    <submittedName>
        <fullName evidence="2">Uncharacterized protein</fullName>
    </submittedName>
</protein>
<feature type="compositionally biased region" description="Polar residues" evidence="1">
    <location>
        <begin position="468"/>
        <end position="487"/>
    </location>
</feature>
<feature type="compositionally biased region" description="Basic and acidic residues" evidence="1">
    <location>
        <begin position="370"/>
        <end position="383"/>
    </location>
</feature>
<accession>A0AA35WMR2</accession>
<evidence type="ECO:0000313" key="3">
    <source>
        <dbReference type="Proteomes" id="UP001174909"/>
    </source>
</evidence>
<comment type="caution">
    <text evidence="2">The sequence shown here is derived from an EMBL/GenBank/DDBJ whole genome shotgun (WGS) entry which is preliminary data.</text>
</comment>